<evidence type="ECO:0000313" key="2">
    <source>
        <dbReference type="EMBL" id="CAB3973123.1"/>
    </source>
</evidence>
<name>A0A6J5JMN0_9BURK</name>
<reference evidence="2 3" key="1">
    <citation type="submission" date="2020-04" db="EMBL/GenBank/DDBJ databases">
        <authorList>
            <person name="Depoorter E."/>
        </authorList>
    </citation>
    <scope>NUCLEOTIDE SEQUENCE [LARGE SCALE GENOMIC DNA]</scope>
    <source>
        <strain evidence="2 3">BCC0217</strain>
    </source>
</reference>
<proteinExistence type="predicted"/>
<dbReference type="EMBL" id="CABWIL020000037">
    <property type="protein sequence ID" value="CAB3973123.1"/>
    <property type="molecule type" value="Genomic_DNA"/>
</dbReference>
<dbReference type="Proteomes" id="UP000494301">
    <property type="component" value="Unassembled WGS sequence"/>
</dbReference>
<evidence type="ECO:0008006" key="4">
    <source>
        <dbReference type="Google" id="ProtNLM"/>
    </source>
</evidence>
<feature type="compositionally biased region" description="Polar residues" evidence="1">
    <location>
        <begin position="1"/>
        <end position="13"/>
    </location>
</feature>
<protein>
    <recommendedName>
        <fullName evidence="4">Bacterial sensory transduction regulator family protein</fullName>
    </recommendedName>
</protein>
<dbReference type="AlphaFoldDB" id="A0A6J5JMN0"/>
<dbReference type="Pfam" id="PF10722">
    <property type="entry name" value="YbjN"/>
    <property type="match status" value="1"/>
</dbReference>
<organism evidence="2 3">
    <name type="scientific">Burkholderia aenigmatica</name>
    <dbReference type="NCBI Taxonomy" id="2015348"/>
    <lineage>
        <taxon>Bacteria</taxon>
        <taxon>Pseudomonadati</taxon>
        <taxon>Pseudomonadota</taxon>
        <taxon>Betaproteobacteria</taxon>
        <taxon>Burkholderiales</taxon>
        <taxon>Burkholderiaceae</taxon>
        <taxon>Burkholderia</taxon>
        <taxon>Burkholderia cepacia complex</taxon>
    </lineage>
</organism>
<gene>
    <name evidence="2" type="ORF">BLA3211_07342</name>
</gene>
<evidence type="ECO:0000256" key="1">
    <source>
        <dbReference type="SAM" id="MobiDB-lite"/>
    </source>
</evidence>
<dbReference type="InterPro" id="IPR019660">
    <property type="entry name" value="Put_sensory_transdc_reg_YbjN"/>
</dbReference>
<feature type="region of interest" description="Disordered" evidence="1">
    <location>
        <begin position="1"/>
        <end position="27"/>
    </location>
</feature>
<accession>A0A6J5JMN0</accession>
<sequence length="211" mass="22289">MEPIDSLNTGNTDMQDKQPNAGDDRAAHDAPIEAISADRLADVLRRAGYRVTAAEQNGAVQLMSASQGIGFAVRFGNPAAVLAPQGPDASPAALLFIDYTLSCVLQVQGELPVELVADWNRTKRFARLASHGPFLALEMDVVVAGGVSERYLRSTIELWDRLVQEFLLHLRNRPAMAEQEAAARAVAAGDPATGSAVEAATAVAGLEAAAQ</sequence>
<evidence type="ECO:0000313" key="3">
    <source>
        <dbReference type="Proteomes" id="UP000494301"/>
    </source>
</evidence>